<protein>
    <submittedName>
        <fullName evidence="2">Uncharacterized protein</fullName>
    </submittedName>
</protein>
<gene>
    <name evidence="2" type="ORF">PEC302110_15680</name>
</gene>
<name>A0AAN0K9Z2_9GAMM</name>
<dbReference type="EMBL" id="AP028908">
    <property type="protein sequence ID" value="BES84471.1"/>
    <property type="molecule type" value="Genomic_DNA"/>
</dbReference>
<evidence type="ECO:0000313" key="2">
    <source>
        <dbReference type="EMBL" id="BES84471.1"/>
    </source>
</evidence>
<evidence type="ECO:0000256" key="1">
    <source>
        <dbReference type="SAM" id="Phobius"/>
    </source>
</evidence>
<keyword evidence="1" id="KW-0812">Transmembrane</keyword>
<keyword evidence="1" id="KW-1133">Transmembrane helix</keyword>
<keyword evidence="3" id="KW-1185">Reference proteome</keyword>
<dbReference type="KEGG" id="parl:PEC302110_15680"/>
<dbReference type="AlphaFoldDB" id="A0AAN0K9Z2"/>
<accession>A0AAN0K9Z2</accession>
<keyword evidence="1" id="KW-0472">Membrane</keyword>
<organism evidence="2 3">
    <name type="scientific">Pectobacterium araliae</name>
    <dbReference type="NCBI Taxonomy" id="3073862"/>
    <lineage>
        <taxon>Bacteria</taxon>
        <taxon>Pseudomonadati</taxon>
        <taxon>Pseudomonadota</taxon>
        <taxon>Gammaproteobacteria</taxon>
        <taxon>Enterobacterales</taxon>
        <taxon>Pectobacteriaceae</taxon>
        <taxon>Pectobacterium</taxon>
    </lineage>
</organism>
<reference evidence="3" key="1">
    <citation type="journal article" date="2024" name="Int. J. Syst. Evol. Microbiol.">
        <title>Pectobacterium araliae sp. nov., a pathogen causing bacterial soft rot of Japanese angelica tree in Japan.</title>
        <authorList>
            <person name="Sawada H."/>
            <person name="Someya N."/>
            <person name="Morohoshi T."/>
            <person name="Ono M."/>
            <person name="Satou M."/>
        </authorList>
    </citation>
    <scope>NUCLEOTIDE SEQUENCE [LARGE SCALE GENOMIC DNA]</scope>
    <source>
        <strain evidence="3">MAFF 302110</strain>
    </source>
</reference>
<evidence type="ECO:0000313" key="3">
    <source>
        <dbReference type="Proteomes" id="UP001377830"/>
    </source>
</evidence>
<proteinExistence type="predicted"/>
<dbReference type="Proteomes" id="UP001377830">
    <property type="component" value="Chromosome"/>
</dbReference>
<sequence length="69" mass="7825">MAGDGEITVKTVAELMSQTVGHNESFLFCNTYGCYPNVEIISFEDFICHFIVMIFIAVCWNINNKRGLE</sequence>
<feature type="transmembrane region" description="Helical" evidence="1">
    <location>
        <begin position="40"/>
        <end position="62"/>
    </location>
</feature>